<dbReference type="Gene3D" id="3.40.50.300">
    <property type="entry name" value="P-loop containing nucleotide triphosphate hydrolases"/>
    <property type="match status" value="1"/>
</dbReference>
<protein>
    <recommendedName>
        <fullName evidence="3">Sulfotransferase family protein</fullName>
    </recommendedName>
</protein>
<organism evidence="1 2">
    <name type="scientific">Ascidiaceihabitans donghaensis</name>
    <dbReference type="NCBI Taxonomy" id="1510460"/>
    <lineage>
        <taxon>Bacteria</taxon>
        <taxon>Pseudomonadati</taxon>
        <taxon>Pseudomonadota</taxon>
        <taxon>Alphaproteobacteria</taxon>
        <taxon>Rhodobacterales</taxon>
        <taxon>Paracoccaceae</taxon>
        <taxon>Ascidiaceihabitans</taxon>
    </lineage>
</organism>
<sequence>MALALEDRAMKDDIMLGDTPKALKRRRKLTHVKTRGRLWKHATLADVDGLLPLSDIDGMFVFTMVRNPWDRMVSYYHWLRDQRFDHPAVSLAGQVDFKNFAQSDLIAASMAANPAHRYVTDITGTDRCSLYIRLEHFVQDARPLMDHLGFDFELPRQNTSQRSVHYQDYYDDATRRAVAGACADDIEQFGYRFDQ</sequence>
<name>A0A2R8BAW7_9RHOB</name>
<evidence type="ECO:0008006" key="3">
    <source>
        <dbReference type="Google" id="ProtNLM"/>
    </source>
</evidence>
<keyword evidence="2" id="KW-1185">Reference proteome</keyword>
<proteinExistence type="predicted"/>
<accession>A0A2R8BAW7</accession>
<evidence type="ECO:0000313" key="1">
    <source>
        <dbReference type="EMBL" id="SPH20190.1"/>
    </source>
</evidence>
<dbReference type="AlphaFoldDB" id="A0A2R8BAW7"/>
<dbReference type="RefSeq" id="WP_422664739.1">
    <property type="nucleotide sequence ID" value="NZ_OMOR01000001.1"/>
</dbReference>
<dbReference type="EMBL" id="OMOR01000001">
    <property type="protein sequence ID" value="SPH20190.1"/>
    <property type="molecule type" value="Genomic_DNA"/>
</dbReference>
<evidence type="ECO:0000313" key="2">
    <source>
        <dbReference type="Proteomes" id="UP000244880"/>
    </source>
</evidence>
<dbReference type="InterPro" id="IPR027417">
    <property type="entry name" value="P-loop_NTPase"/>
</dbReference>
<reference evidence="1 2" key="1">
    <citation type="submission" date="2018-03" db="EMBL/GenBank/DDBJ databases">
        <authorList>
            <person name="Keele B.F."/>
        </authorList>
    </citation>
    <scope>NUCLEOTIDE SEQUENCE [LARGE SCALE GENOMIC DNA]</scope>
    <source>
        <strain evidence="1 2">CECT 8599</strain>
    </source>
</reference>
<gene>
    <name evidence="1" type="ORF">ASD8599_00929</name>
</gene>
<dbReference type="Proteomes" id="UP000244880">
    <property type="component" value="Unassembled WGS sequence"/>
</dbReference>
<dbReference type="SUPFAM" id="SSF52540">
    <property type="entry name" value="P-loop containing nucleoside triphosphate hydrolases"/>
    <property type="match status" value="1"/>
</dbReference>